<proteinExistence type="predicted"/>
<sequence length="396" mass="44333">MFTIYKLLICVFLFASAALAQSTTSIEPSCSNPNLLLTPSLRGEILDYINDARNKLKNGQLLLENGEYALIPESMPELSWSCEVEEDMYEIAKEACTTNTFYGINYTWVSGISTPDPTYQNLIYAGLHYHDIAGYYANYLSQHTIYAGASSNNIISALHDKAETVGCAIYECLKDDEVTMYPGAPTSYSINYLFCKITPDVQFGQKVYEVSPNAITNFPSQDVICLETDNIDIELRQMVLAKINAVRQKIQQGTYLLENGQYALKAINLPNLIWSCDEEDLVRTTITTAESFGTTTEPETVFETAIPYNYPFGSSLKEKISDYLDQLFHQNSNLNFLSQSSTYSSQYPAALVLSDQATTIACAATFFYDPATFFTTFNFACRAKPSPQINDQLYQV</sequence>
<reference evidence="2" key="1">
    <citation type="submission" date="2022-11" db="UniProtKB">
        <authorList>
            <consortium name="WormBaseParasite"/>
        </authorList>
    </citation>
    <scope>IDENTIFICATION</scope>
</reference>
<evidence type="ECO:0000313" key="2">
    <source>
        <dbReference type="WBParaSite" id="ES5_v2.g17371.t1"/>
    </source>
</evidence>
<name>A0AC34FJ42_9BILA</name>
<evidence type="ECO:0000313" key="1">
    <source>
        <dbReference type="Proteomes" id="UP000887579"/>
    </source>
</evidence>
<accession>A0AC34FJ42</accession>
<protein>
    <submittedName>
        <fullName evidence="2">SCP domain-containing protein</fullName>
    </submittedName>
</protein>
<dbReference type="Proteomes" id="UP000887579">
    <property type="component" value="Unplaced"/>
</dbReference>
<dbReference type="WBParaSite" id="ES5_v2.g17371.t1">
    <property type="protein sequence ID" value="ES5_v2.g17371.t1"/>
    <property type="gene ID" value="ES5_v2.g17371"/>
</dbReference>
<organism evidence="1 2">
    <name type="scientific">Panagrolaimus sp. ES5</name>
    <dbReference type="NCBI Taxonomy" id="591445"/>
    <lineage>
        <taxon>Eukaryota</taxon>
        <taxon>Metazoa</taxon>
        <taxon>Ecdysozoa</taxon>
        <taxon>Nematoda</taxon>
        <taxon>Chromadorea</taxon>
        <taxon>Rhabditida</taxon>
        <taxon>Tylenchina</taxon>
        <taxon>Panagrolaimomorpha</taxon>
        <taxon>Panagrolaimoidea</taxon>
        <taxon>Panagrolaimidae</taxon>
        <taxon>Panagrolaimus</taxon>
    </lineage>
</organism>